<evidence type="ECO:0000313" key="2">
    <source>
        <dbReference type="Proteomes" id="UP000257109"/>
    </source>
</evidence>
<sequence length="200" mass="23012">MGTKLIFSIVCHPQTNGQTKVMSRTLAQILRCFIGKNWLPHIEFSYDCVVNSTTAHTPFELIYDLHAKVKSHIPNVFNEGDLVWLHLRKEKFPRLRKSKLLPHELSSSLGQGEFDKDLGSLQEDTQEDILPHHPNTPRLEGSYKRTLSPILIISNEHAHQSSPHEEISFTRCLFTQGFTFATYRFLMHTLKTMATELNKT</sequence>
<name>A0A371HMU0_MUCPR</name>
<dbReference type="SUPFAM" id="SSF53098">
    <property type="entry name" value="Ribonuclease H-like"/>
    <property type="match status" value="1"/>
</dbReference>
<feature type="non-terminal residue" evidence="1">
    <location>
        <position position="1"/>
    </location>
</feature>
<dbReference type="AlphaFoldDB" id="A0A371HMU0"/>
<dbReference type="Proteomes" id="UP000257109">
    <property type="component" value="Unassembled WGS sequence"/>
</dbReference>
<keyword evidence="2" id="KW-1185">Reference proteome</keyword>
<proteinExistence type="predicted"/>
<evidence type="ECO:0000313" key="1">
    <source>
        <dbReference type="EMBL" id="RDY04012.1"/>
    </source>
</evidence>
<dbReference type="PANTHER" id="PTHR35046:SF26">
    <property type="entry name" value="RNA-DIRECTED DNA POLYMERASE"/>
    <property type="match status" value="1"/>
</dbReference>
<organism evidence="1 2">
    <name type="scientific">Mucuna pruriens</name>
    <name type="common">Velvet bean</name>
    <name type="synonym">Dolichos pruriens</name>
    <dbReference type="NCBI Taxonomy" id="157652"/>
    <lineage>
        <taxon>Eukaryota</taxon>
        <taxon>Viridiplantae</taxon>
        <taxon>Streptophyta</taxon>
        <taxon>Embryophyta</taxon>
        <taxon>Tracheophyta</taxon>
        <taxon>Spermatophyta</taxon>
        <taxon>Magnoliopsida</taxon>
        <taxon>eudicotyledons</taxon>
        <taxon>Gunneridae</taxon>
        <taxon>Pentapetalae</taxon>
        <taxon>rosids</taxon>
        <taxon>fabids</taxon>
        <taxon>Fabales</taxon>
        <taxon>Fabaceae</taxon>
        <taxon>Papilionoideae</taxon>
        <taxon>50 kb inversion clade</taxon>
        <taxon>NPAAA clade</taxon>
        <taxon>indigoferoid/millettioid clade</taxon>
        <taxon>Phaseoleae</taxon>
        <taxon>Mucuna</taxon>
    </lineage>
</organism>
<protein>
    <recommendedName>
        <fullName evidence="3">Integrase catalytic domain-containing protein</fullName>
    </recommendedName>
</protein>
<dbReference type="EMBL" id="QJKJ01002161">
    <property type="protein sequence ID" value="RDY04012.1"/>
    <property type="molecule type" value="Genomic_DNA"/>
</dbReference>
<dbReference type="PANTHER" id="PTHR35046">
    <property type="entry name" value="ZINC KNUCKLE (CCHC-TYPE) FAMILY PROTEIN"/>
    <property type="match status" value="1"/>
</dbReference>
<reference evidence="1" key="1">
    <citation type="submission" date="2018-05" db="EMBL/GenBank/DDBJ databases">
        <title>Draft genome of Mucuna pruriens seed.</title>
        <authorList>
            <person name="Nnadi N.E."/>
            <person name="Vos R."/>
            <person name="Hasami M.H."/>
            <person name="Devisetty U.K."/>
            <person name="Aguiy J.C."/>
        </authorList>
    </citation>
    <scope>NUCLEOTIDE SEQUENCE [LARGE SCALE GENOMIC DNA]</scope>
    <source>
        <strain evidence="1">JCA_2017</strain>
    </source>
</reference>
<dbReference type="InterPro" id="IPR012337">
    <property type="entry name" value="RNaseH-like_sf"/>
</dbReference>
<dbReference type="GO" id="GO:0003676">
    <property type="term" value="F:nucleic acid binding"/>
    <property type="evidence" value="ECO:0007669"/>
    <property type="project" value="InterPro"/>
</dbReference>
<dbReference type="OrthoDB" id="1935586at2759"/>
<gene>
    <name evidence="1" type="ORF">CR513_12322</name>
</gene>
<accession>A0A371HMU0</accession>
<dbReference type="Gene3D" id="3.30.420.10">
    <property type="entry name" value="Ribonuclease H-like superfamily/Ribonuclease H"/>
    <property type="match status" value="1"/>
</dbReference>
<comment type="caution">
    <text evidence="1">The sequence shown here is derived from an EMBL/GenBank/DDBJ whole genome shotgun (WGS) entry which is preliminary data.</text>
</comment>
<evidence type="ECO:0008006" key="3">
    <source>
        <dbReference type="Google" id="ProtNLM"/>
    </source>
</evidence>
<dbReference type="InterPro" id="IPR036397">
    <property type="entry name" value="RNaseH_sf"/>
</dbReference>